<dbReference type="Proteomes" id="UP000031668">
    <property type="component" value="Unassembled WGS sequence"/>
</dbReference>
<organism evidence="1 2">
    <name type="scientific">Thelohanellus kitauei</name>
    <name type="common">Myxosporean</name>
    <dbReference type="NCBI Taxonomy" id="669202"/>
    <lineage>
        <taxon>Eukaryota</taxon>
        <taxon>Metazoa</taxon>
        <taxon>Cnidaria</taxon>
        <taxon>Myxozoa</taxon>
        <taxon>Myxosporea</taxon>
        <taxon>Bivalvulida</taxon>
        <taxon>Platysporina</taxon>
        <taxon>Myxobolidae</taxon>
        <taxon>Thelohanellus</taxon>
    </lineage>
</organism>
<accession>A0A0C2M8Z9</accession>
<protein>
    <submittedName>
        <fullName evidence="1">Uncharacterized protein</fullName>
    </submittedName>
</protein>
<reference evidence="1 2" key="1">
    <citation type="journal article" date="2014" name="Genome Biol. Evol.">
        <title>The genome of the myxosporean Thelohanellus kitauei shows adaptations to nutrient acquisition within its fish host.</title>
        <authorList>
            <person name="Yang Y."/>
            <person name="Xiong J."/>
            <person name="Zhou Z."/>
            <person name="Huo F."/>
            <person name="Miao W."/>
            <person name="Ran C."/>
            <person name="Liu Y."/>
            <person name="Zhang J."/>
            <person name="Feng J."/>
            <person name="Wang M."/>
            <person name="Wang M."/>
            <person name="Wang L."/>
            <person name="Yao B."/>
        </authorList>
    </citation>
    <scope>NUCLEOTIDE SEQUENCE [LARGE SCALE GENOMIC DNA]</scope>
    <source>
        <strain evidence="1">Wuqing</strain>
    </source>
</reference>
<keyword evidence="2" id="KW-1185">Reference proteome</keyword>
<gene>
    <name evidence="1" type="ORF">RF11_10838</name>
</gene>
<sequence>MPPFGTEHDYLSFQGSQESSVGVSSFYGSCGTSSSNEPLPHGSYIVIFTFNRLLTEQHLLRNFVQCERSASREALVGFEKVRQLDLSVLMHLLLLKAELSRSKSASHIVTNVRETFPDHQLADLLTGMLYDLYSFEQREVELISLVNGFKPSALQKFHIVAL</sequence>
<comment type="caution">
    <text evidence="1">The sequence shown here is derived from an EMBL/GenBank/DDBJ whole genome shotgun (WGS) entry which is preliminary data.</text>
</comment>
<evidence type="ECO:0000313" key="2">
    <source>
        <dbReference type="Proteomes" id="UP000031668"/>
    </source>
</evidence>
<name>A0A0C2M8Z9_THEKT</name>
<evidence type="ECO:0000313" key="1">
    <source>
        <dbReference type="EMBL" id="KII60794.1"/>
    </source>
</evidence>
<proteinExistence type="predicted"/>
<dbReference type="EMBL" id="JWZT01005436">
    <property type="protein sequence ID" value="KII60794.1"/>
    <property type="molecule type" value="Genomic_DNA"/>
</dbReference>
<dbReference type="AlphaFoldDB" id="A0A0C2M8Z9"/>